<feature type="domain" description="Peptidase M13 C-terminal" evidence="1">
    <location>
        <begin position="48"/>
        <end position="108"/>
    </location>
</feature>
<dbReference type="Gene3D" id="3.40.390.10">
    <property type="entry name" value="Collagenase (Catalytic Domain)"/>
    <property type="match status" value="1"/>
</dbReference>
<comment type="caution">
    <text evidence="2">The sequence shown here is derived from an EMBL/GenBank/DDBJ whole genome shotgun (WGS) entry which is preliminary data.</text>
</comment>
<reference evidence="2 3" key="1">
    <citation type="journal article" date="2022" name="Gigascience">
        <title>A chromosome-level genome assembly and annotation of the desert horned lizard, Phrynosoma platyrhinos, provides insight into chromosomal rearrangements among reptiles.</title>
        <authorList>
            <person name="Koochekian N."/>
            <person name="Ascanio A."/>
            <person name="Farleigh K."/>
            <person name="Card D.C."/>
            <person name="Schield D.R."/>
            <person name="Castoe T.A."/>
            <person name="Jezkova T."/>
        </authorList>
    </citation>
    <scope>NUCLEOTIDE SEQUENCE [LARGE SCALE GENOMIC DNA]</scope>
    <source>
        <strain evidence="2">NK-2021</strain>
    </source>
</reference>
<organism evidence="2 3">
    <name type="scientific">Phrynosoma platyrhinos</name>
    <name type="common">Desert horned lizard</name>
    <dbReference type="NCBI Taxonomy" id="52577"/>
    <lineage>
        <taxon>Eukaryota</taxon>
        <taxon>Metazoa</taxon>
        <taxon>Chordata</taxon>
        <taxon>Craniata</taxon>
        <taxon>Vertebrata</taxon>
        <taxon>Euteleostomi</taxon>
        <taxon>Lepidosauria</taxon>
        <taxon>Squamata</taxon>
        <taxon>Bifurcata</taxon>
        <taxon>Unidentata</taxon>
        <taxon>Episquamata</taxon>
        <taxon>Toxicofera</taxon>
        <taxon>Iguania</taxon>
        <taxon>Phrynosomatidae</taxon>
        <taxon>Phrynosomatinae</taxon>
        <taxon>Phrynosoma</taxon>
    </lineage>
</organism>
<keyword evidence="3" id="KW-1185">Reference proteome</keyword>
<dbReference type="Pfam" id="PF01431">
    <property type="entry name" value="Peptidase_M13"/>
    <property type="match status" value="1"/>
</dbReference>
<name>A0ABQ7TGE6_PHRPL</name>
<proteinExistence type="predicted"/>
<dbReference type="Proteomes" id="UP000826234">
    <property type="component" value="Unassembled WGS sequence"/>
</dbReference>
<dbReference type="SUPFAM" id="SSF55486">
    <property type="entry name" value="Metalloproteases ('zincins'), catalytic domain"/>
    <property type="match status" value="1"/>
</dbReference>
<dbReference type="EMBL" id="JAIPUX010000439">
    <property type="protein sequence ID" value="KAH0628532.1"/>
    <property type="molecule type" value="Genomic_DNA"/>
</dbReference>
<gene>
    <name evidence="2" type="ORF">JD844_009845</name>
</gene>
<dbReference type="InterPro" id="IPR024079">
    <property type="entry name" value="MetalloPept_cat_dom_sf"/>
</dbReference>
<evidence type="ECO:0000313" key="2">
    <source>
        <dbReference type="EMBL" id="KAH0628532.1"/>
    </source>
</evidence>
<evidence type="ECO:0000313" key="3">
    <source>
        <dbReference type="Proteomes" id="UP000826234"/>
    </source>
</evidence>
<evidence type="ECO:0000259" key="1">
    <source>
        <dbReference type="Pfam" id="PF01431"/>
    </source>
</evidence>
<sequence length="115" mass="13050">MCHYFCHHQEEEKEERTSQCQARDPMSAQPPLPPPCFYSWIFFSFTVLTKNCSSCDMKSLVQGIECLVKQYGSYSLEGHSINGTFTLLENAADTEGLAIAYQVSKLDHLQSPYNT</sequence>
<protein>
    <recommendedName>
        <fullName evidence="1">Peptidase M13 C-terminal domain-containing protein</fullName>
    </recommendedName>
</protein>
<accession>A0ABQ7TGE6</accession>
<dbReference type="InterPro" id="IPR018497">
    <property type="entry name" value="Peptidase_M13_C"/>
</dbReference>